<proteinExistence type="predicted"/>
<evidence type="ECO:0000313" key="3">
    <source>
        <dbReference type="Proteomes" id="UP001066276"/>
    </source>
</evidence>
<dbReference type="AlphaFoldDB" id="A0AAV7LZL7"/>
<comment type="caution">
    <text evidence="2">The sequence shown here is derived from an EMBL/GenBank/DDBJ whole genome shotgun (WGS) entry which is preliminary data.</text>
</comment>
<reference evidence="2" key="1">
    <citation type="journal article" date="2022" name="bioRxiv">
        <title>Sequencing and chromosome-scale assembly of the giantPleurodeles waltlgenome.</title>
        <authorList>
            <person name="Brown T."/>
            <person name="Elewa A."/>
            <person name="Iarovenko S."/>
            <person name="Subramanian E."/>
            <person name="Araus A.J."/>
            <person name="Petzold A."/>
            <person name="Susuki M."/>
            <person name="Suzuki K.-i.T."/>
            <person name="Hayashi T."/>
            <person name="Toyoda A."/>
            <person name="Oliveira C."/>
            <person name="Osipova E."/>
            <person name="Leigh N.D."/>
            <person name="Simon A."/>
            <person name="Yun M.H."/>
        </authorList>
    </citation>
    <scope>NUCLEOTIDE SEQUENCE</scope>
    <source>
        <strain evidence="2">20211129_DDA</strain>
        <tissue evidence="2">Liver</tissue>
    </source>
</reference>
<evidence type="ECO:0000256" key="1">
    <source>
        <dbReference type="SAM" id="MobiDB-lite"/>
    </source>
</evidence>
<dbReference type="EMBL" id="JANPWB010000014">
    <property type="protein sequence ID" value="KAJ1096996.1"/>
    <property type="molecule type" value="Genomic_DNA"/>
</dbReference>
<sequence length="164" mass="17420">MGTNNSRKAPPKDRKISEIFTKKGKKTPLDATTGVEGDGAPHICRDPTPKPTFSIESPLIPQGGSPYVPNTLSSFPLSPVIKVVPSLLCTNRFEPLLAIEDPSVPASAITPVAGILNSSAIPFISQPDPEGNEPAACRGNLAKVLKRVDEVKGLVLVLIRSFEE</sequence>
<name>A0AAV7LZL7_PLEWA</name>
<evidence type="ECO:0000313" key="2">
    <source>
        <dbReference type="EMBL" id="KAJ1096996.1"/>
    </source>
</evidence>
<accession>A0AAV7LZL7</accession>
<feature type="compositionally biased region" description="Basic and acidic residues" evidence="1">
    <location>
        <begin position="10"/>
        <end position="21"/>
    </location>
</feature>
<gene>
    <name evidence="2" type="ORF">NDU88_002126</name>
</gene>
<keyword evidence="3" id="KW-1185">Reference proteome</keyword>
<organism evidence="2 3">
    <name type="scientific">Pleurodeles waltl</name>
    <name type="common">Iberian ribbed newt</name>
    <dbReference type="NCBI Taxonomy" id="8319"/>
    <lineage>
        <taxon>Eukaryota</taxon>
        <taxon>Metazoa</taxon>
        <taxon>Chordata</taxon>
        <taxon>Craniata</taxon>
        <taxon>Vertebrata</taxon>
        <taxon>Euteleostomi</taxon>
        <taxon>Amphibia</taxon>
        <taxon>Batrachia</taxon>
        <taxon>Caudata</taxon>
        <taxon>Salamandroidea</taxon>
        <taxon>Salamandridae</taxon>
        <taxon>Pleurodelinae</taxon>
        <taxon>Pleurodeles</taxon>
    </lineage>
</organism>
<feature type="region of interest" description="Disordered" evidence="1">
    <location>
        <begin position="1"/>
        <end position="44"/>
    </location>
</feature>
<protein>
    <submittedName>
        <fullName evidence="2">Uncharacterized protein</fullName>
    </submittedName>
</protein>
<dbReference type="Proteomes" id="UP001066276">
    <property type="component" value="Chromosome 10"/>
</dbReference>